<dbReference type="AlphaFoldDB" id="A0A9W9FUZ0"/>
<name>A0A9W9FUZ0_9EURO</name>
<evidence type="ECO:0000313" key="2">
    <source>
        <dbReference type="Proteomes" id="UP001149165"/>
    </source>
</evidence>
<reference evidence="1" key="2">
    <citation type="journal article" date="2023" name="IMA Fungus">
        <title>Comparative genomic study of the Penicillium genus elucidates a diverse pangenome and 15 lateral gene transfer events.</title>
        <authorList>
            <person name="Petersen C."/>
            <person name="Sorensen T."/>
            <person name="Nielsen M.R."/>
            <person name="Sondergaard T.E."/>
            <person name="Sorensen J.L."/>
            <person name="Fitzpatrick D.A."/>
            <person name="Frisvad J.C."/>
            <person name="Nielsen K.L."/>
        </authorList>
    </citation>
    <scope>NUCLEOTIDE SEQUENCE</scope>
    <source>
        <strain evidence="1">IBT 30069</strain>
    </source>
</reference>
<gene>
    <name evidence="1" type="ORF">N7456_003270</name>
</gene>
<evidence type="ECO:0000313" key="1">
    <source>
        <dbReference type="EMBL" id="KAJ5106595.1"/>
    </source>
</evidence>
<comment type="caution">
    <text evidence="1">The sequence shown here is derived from an EMBL/GenBank/DDBJ whole genome shotgun (WGS) entry which is preliminary data.</text>
</comment>
<sequence>MAICMILLENHVRGDFYSCFPLKEHFDHLGRADTPLDTIKFGNAGPEALHTYSKAQFDNGNVWWTEVGRTEIRQRIEYWISQKSAAAQPGDVVDIFMEGHGNRTKGFNAGSEFIHPDVFTQLVSHFRPGVQLNIILDFGYAGGFAKSIEMSKRADCYVVAACSEVVPAFSHARSISGRLRSGKFTTAFVHSLRKISSNPKWSMKDQEAFVYHQLTRNLTPGENISTPEFWLSDNLSPMLPLREIFFRGMISVSSHGHRSAGRHQRVEWPTANVVIRRRLGNDTQEPIESPLLAGVTKLMNNEMSRCDTTVGYPPDMGVFNEMYTNAPDWRGLVRNLYWRARRQSTVWDVYLLLVERGLVASSSLEHPMNLLAISKSTGILTLLLGCFSNISGDADMALLGEIALQPSDWSADIEWLATIVVRSGCKHSEIFQTIIDSEYLGKIDRSNFERIKSRHPEFILEQKPLDREGSFTGDGRLQPNKNTFGFWLPHGVNLQEAKSSTKGGQYGFFDRFEEAERMFFEAEGITKGDDLIDVGQEFEEPTNSMLEPEDSIIPGWFAGE</sequence>
<dbReference type="Proteomes" id="UP001149165">
    <property type="component" value="Unassembled WGS sequence"/>
</dbReference>
<dbReference type="OrthoDB" id="4256056at2759"/>
<protein>
    <submittedName>
        <fullName evidence="1">Uncharacterized protein</fullName>
    </submittedName>
</protein>
<accession>A0A9W9FUZ0</accession>
<dbReference type="Gene3D" id="3.40.50.1460">
    <property type="match status" value="1"/>
</dbReference>
<reference evidence="1" key="1">
    <citation type="submission" date="2022-11" db="EMBL/GenBank/DDBJ databases">
        <authorList>
            <person name="Petersen C."/>
        </authorList>
    </citation>
    <scope>NUCLEOTIDE SEQUENCE</scope>
    <source>
        <strain evidence="1">IBT 30069</strain>
    </source>
</reference>
<keyword evidence="2" id="KW-1185">Reference proteome</keyword>
<organism evidence="1 2">
    <name type="scientific">Penicillium angulare</name>
    <dbReference type="NCBI Taxonomy" id="116970"/>
    <lineage>
        <taxon>Eukaryota</taxon>
        <taxon>Fungi</taxon>
        <taxon>Dikarya</taxon>
        <taxon>Ascomycota</taxon>
        <taxon>Pezizomycotina</taxon>
        <taxon>Eurotiomycetes</taxon>
        <taxon>Eurotiomycetidae</taxon>
        <taxon>Eurotiales</taxon>
        <taxon>Aspergillaceae</taxon>
        <taxon>Penicillium</taxon>
    </lineage>
</organism>
<dbReference type="EMBL" id="JAPQKH010000003">
    <property type="protein sequence ID" value="KAJ5106595.1"/>
    <property type="molecule type" value="Genomic_DNA"/>
</dbReference>
<proteinExistence type="predicted"/>